<evidence type="ECO:0000256" key="2">
    <source>
        <dbReference type="SAM" id="SignalP"/>
    </source>
</evidence>
<dbReference type="AlphaFoldDB" id="A0A182PY91"/>
<evidence type="ECO:0000313" key="3">
    <source>
        <dbReference type="EnsemblMetazoa" id="AEPI014300-PA"/>
    </source>
</evidence>
<organism evidence="3 4">
    <name type="scientific">Anopheles epiroticus</name>
    <dbReference type="NCBI Taxonomy" id="199890"/>
    <lineage>
        <taxon>Eukaryota</taxon>
        <taxon>Metazoa</taxon>
        <taxon>Ecdysozoa</taxon>
        <taxon>Arthropoda</taxon>
        <taxon>Hexapoda</taxon>
        <taxon>Insecta</taxon>
        <taxon>Pterygota</taxon>
        <taxon>Neoptera</taxon>
        <taxon>Endopterygota</taxon>
        <taxon>Diptera</taxon>
        <taxon>Nematocera</taxon>
        <taxon>Culicoidea</taxon>
        <taxon>Culicidae</taxon>
        <taxon>Anophelinae</taxon>
        <taxon>Anopheles</taxon>
    </lineage>
</organism>
<protein>
    <submittedName>
        <fullName evidence="3">Uncharacterized protein</fullName>
    </submittedName>
</protein>
<reference evidence="3" key="2">
    <citation type="submission" date="2020-05" db="UniProtKB">
        <authorList>
            <consortium name="EnsemblMetazoa"/>
        </authorList>
    </citation>
    <scope>IDENTIFICATION</scope>
    <source>
        <strain evidence="3">Epiroticus2</strain>
    </source>
</reference>
<dbReference type="Proteomes" id="UP000075885">
    <property type="component" value="Unassembled WGS sequence"/>
</dbReference>
<dbReference type="EnsemblMetazoa" id="AEPI014300-RA">
    <property type="protein sequence ID" value="AEPI014300-PA"/>
    <property type="gene ID" value="AEPI014300"/>
</dbReference>
<keyword evidence="2" id="KW-0732">Signal</keyword>
<feature type="chain" id="PRO_5008131903" evidence="2">
    <location>
        <begin position="17"/>
        <end position="145"/>
    </location>
</feature>
<feature type="transmembrane region" description="Helical" evidence="1">
    <location>
        <begin position="127"/>
        <end position="144"/>
    </location>
</feature>
<accession>A0A182PY91</accession>
<keyword evidence="1" id="KW-0812">Transmembrane</keyword>
<name>A0A182PY91_9DIPT</name>
<reference evidence="4" key="1">
    <citation type="submission" date="2013-03" db="EMBL/GenBank/DDBJ databases">
        <title>The Genome Sequence of Anopheles epiroticus epiroticus2.</title>
        <authorList>
            <consortium name="The Broad Institute Genomics Platform"/>
            <person name="Neafsey D.E."/>
            <person name="Howell P."/>
            <person name="Walker B."/>
            <person name="Young S.K."/>
            <person name="Zeng Q."/>
            <person name="Gargeya S."/>
            <person name="Fitzgerald M."/>
            <person name="Haas B."/>
            <person name="Abouelleil A."/>
            <person name="Allen A.W."/>
            <person name="Alvarado L."/>
            <person name="Arachchi H.M."/>
            <person name="Berlin A.M."/>
            <person name="Chapman S.B."/>
            <person name="Gainer-Dewar J."/>
            <person name="Goldberg J."/>
            <person name="Griggs A."/>
            <person name="Gujja S."/>
            <person name="Hansen M."/>
            <person name="Howarth C."/>
            <person name="Imamovic A."/>
            <person name="Ireland A."/>
            <person name="Larimer J."/>
            <person name="McCowan C."/>
            <person name="Murphy C."/>
            <person name="Pearson M."/>
            <person name="Poon T.W."/>
            <person name="Priest M."/>
            <person name="Roberts A."/>
            <person name="Saif S."/>
            <person name="Shea T."/>
            <person name="Sisk P."/>
            <person name="Sykes S."/>
            <person name="Wortman J."/>
            <person name="Nusbaum C."/>
            <person name="Birren B."/>
        </authorList>
    </citation>
    <scope>NUCLEOTIDE SEQUENCE [LARGE SCALE GENOMIC DNA]</scope>
    <source>
        <strain evidence="4">Epiroticus2</strain>
    </source>
</reference>
<evidence type="ECO:0000313" key="4">
    <source>
        <dbReference type="Proteomes" id="UP000075885"/>
    </source>
</evidence>
<keyword evidence="4" id="KW-1185">Reference proteome</keyword>
<dbReference type="VEuPathDB" id="VectorBase:AEPI014300"/>
<feature type="signal peptide" evidence="2">
    <location>
        <begin position="1"/>
        <end position="16"/>
    </location>
</feature>
<keyword evidence="1" id="KW-0472">Membrane</keyword>
<sequence length="145" mass="15307">MYRLLVFIGALGVCLAYGPVACRANQTIPKVTCTPAIANQTVTQLGTFYKNLTEFTASTAKVYSCVKVNFKSAGAVNDTFAVQGCTAGTKSICRQPTFDFNGSLNCSSQNFGSSTDNSQNNHSQRPFASLLLSVAFVIGAVVIAS</sequence>
<evidence type="ECO:0000256" key="1">
    <source>
        <dbReference type="SAM" id="Phobius"/>
    </source>
</evidence>
<proteinExistence type="predicted"/>
<keyword evidence="1" id="KW-1133">Transmembrane helix</keyword>